<keyword evidence="9" id="KW-0552">Olfaction</keyword>
<evidence type="ECO:0000256" key="3">
    <source>
        <dbReference type="ARBA" id="ARBA00022989"/>
    </source>
</evidence>
<dbReference type="InterPro" id="IPR017452">
    <property type="entry name" value="GPCR_Rhodpsn_7TM"/>
</dbReference>
<dbReference type="PRINTS" id="PR00237">
    <property type="entry name" value="GPCRRHODOPSN"/>
</dbReference>
<reference evidence="11" key="3">
    <citation type="submission" date="2025-09" db="UniProtKB">
        <authorList>
            <consortium name="Ensembl"/>
        </authorList>
    </citation>
    <scope>IDENTIFICATION</scope>
</reference>
<organism evidence="11 12">
    <name type="scientific">Sarcophilus harrisii</name>
    <name type="common">Tasmanian devil</name>
    <name type="synonym">Sarcophilus laniarius</name>
    <dbReference type="NCBI Taxonomy" id="9305"/>
    <lineage>
        <taxon>Eukaryota</taxon>
        <taxon>Metazoa</taxon>
        <taxon>Chordata</taxon>
        <taxon>Craniata</taxon>
        <taxon>Vertebrata</taxon>
        <taxon>Euteleostomi</taxon>
        <taxon>Mammalia</taxon>
        <taxon>Metatheria</taxon>
        <taxon>Dasyuromorphia</taxon>
        <taxon>Dasyuridae</taxon>
        <taxon>Sarcophilus</taxon>
    </lineage>
</organism>
<dbReference type="SUPFAM" id="SSF81321">
    <property type="entry name" value="Family A G protein-coupled receptor-like"/>
    <property type="match status" value="1"/>
</dbReference>
<feature type="transmembrane region" description="Helical" evidence="9">
    <location>
        <begin position="236"/>
        <end position="258"/>
    </location>
</feature>
<dbReference type="Ensembl" id="ENSSHAT00000031152.1">
    <property type="protein sequence ID" value="ENSSHAP00000029107.1"/>
    <property type="gene ID" value="ENSSHAG00000031512.1"/>
</dbReference>
<dbReference type="GeneTree" id="ENSGT01140000282514"/>
<evidence type="ECO:0000256" key="1">
    <source>
        <dbReference type="ARBA" id="ARBA00004141"/>
    </source>
</evidence>
<dbReference type="GO" id="GO:0004930">
    <property type="term" value="F:G protein-coupled receptor activity"/>
    <property type="evidence" value="ECO:0007669"/>
    <property type="project" value="UniProtKB-KW"/>
</dbReference>
<evidence type="ECO:0000313" key="11">
    <source>
        <dbReference type="Ensembl" id="ENSSHAP00000029107.1"/>
    </source>
</evidence>
<evidence type="ECO:0000256" key="6">
    <source>
        <dbReference type="ARBA" id="ARBA00023170"/>
    </source>
</evidence>
<dbReference type="InterPro" id="IPR000276">
    <property type="entry name" value="GPCR_Rhodpsn"/>
</dbReference>
<proteinExistence type="inferred from homology"/>
<dbReference type="GO" id="GO:0005886">
    <property type="term" value="C:plasma membrane"/>
    <property type="evidence" value="ECO:0007669"/>
    <property type="project" value="UniProtKB-SubCell"/>
</dbReference>
<keyword evidence="5 9" id="KW-0472">Membrane</keyword>
<dbReference type="PANTHER" id="PTHR48018">
    <property type="entry name" value="OLFACTORY RECEPTOR"/>
    <property type="match status" value="1"/>
</dbReference>
<dbReference type="PROSITE" id="PS00237">
    <property type="entry name" value="G_PROTEIN_RECEP_F1_1"/>
    <property type="match status" value="1"/>
</dbReference>
<evidence type="ECO:0000256" key="7">
    <source>
        <dbReference type="ARBA" id="ARBA00023224"/>
    </source>
</evidence>
<dbReference type="GO" id="GO:0004984">
    <property type="term" value="F:olfactory receptor activity"/>
    <property type="evidence" value="ECO:0007669"/>
    <property type="project" value="InterPro"/>
</dbReference>
<dbReference type="FunFam" id="1.20.1070.10:FF:000003">
    <property type="entry name" value="Olfactory receptor"/>
    <property type="match status" value="1"/>
</dbReference>
<protein>
    <recommendedName>
        <fullName evidence="9">Olfactory receptor</fullName>
    </recommendedName>
</protein>
<name>A0A7N4NWK2_SARHA</name>
<reference evidence="11" key="2">
    <citation type="submission" date="2025-08" db="UniProtKB">
        <authorList>
            <consortium name="Ensembl"/>
        </authorList>
    </citation>
    <scope>IDENTIFICATION</scope>
</reference>
<dbReference type="Pfam" id="PF13853">
    <property type="entry name" value="7tm_4"/>
    <property type="match status" value="1"/>
</dbReference>
<evidence type="ECO:0000256" key="8">
    <source>
        <dbReference type="RuleBase" id="RU000688"/>
    </source>
</evidence>
<evidence type="ECO:0000313" key="12">
    <source>
        <dbReference type="Proteomes" id="UP000007648"/>
    </source>
</evidence>
<reference evidence="11 12" key="1">
    <citation type="journal article" date="2011" name="Proc. Natl. Acad. Sci. U.S.A.">
        <title>Genetic diversity and population structure of the endangered marsupial Sarcophilus harrisii (Tasmanian devil).</title>
        <authorList>
            <person name="Miller W."/>
            <person name="Hayes V.M."/>
            <person name="Ratan A."/>
            <person name="Petersen D.C."/>
            <person name="Wittekindt N.E."/>
            <person name="Miller J."/>
            <person name="Walenz B."/>
            <person name="Knight J."/>
            <person name="Qi J."/>
            <person name="Zhao F."/>
            <person name="Wang Q."/>
            <person name="Bedoya-Reina O.C."/>
            <person name="Katiyar N."/>
            <person name="Tomsho L.P."/>
            <person name="Kasson L.M."/>
            <person name="Hardie R.A."/>
            <person name="Woodbridge P."/>
            <person name="Tindall E.A."/>
            <person name="Bertelsen M.F."/>
            <person name="Dixon D."/>
            <person name="Pyecroft S."/>
            <person name="Helgen K.M."/>
            <person name="Lesk A.M."/>
            <person name="Pringle T.H."/>
            <person name="Patterson N."/>
            <person name="Zhang Y."/>
            <person name="Kreiss A."/>
            <person name="Woods G.M."/>
            <person name="Jones M.E."/>
            <person name="Schuster S.C."/>
        </authorList>
    </citation>
    <scope>NUCLEOTIDE SEQUENCE [LARGE SCALE GENOMIC DNA]</scope>
</reference>
<dbReference type="Proteomes" id="UP000007648">
    <property type="component" value="Unassembled WGS sequence"/>
</dbReference>
<keyword evidence="4 8" id="KW-0297">G-protein coupled receptor</keyword>
<accession>A0A7N4NWK2</accession>
<dbReference type="Gene3D" id="1.20.1070.10">
    <property type="entry name" value="Rhodopsin 7-helix transmembrane proteins"/>
    <property type="match status" value="1"/>
</dbReference>
<dbReference type="PROSITE" id="PS50262">
    <property type="entry name" value="G_PROTEIN_RECEP_F1_2"/>
    <property type="match status" value="1"/>
</dbReference>
<sequence>CHFEVLVSFIFILVGFSDYPDFQILLFLIFLTIYVITVLGNLGMIAIIIMDTKLHTPMYFFLKHLSFVDFCYSTVVAPKLLENLLAEDRSISIKGCISQFSIGVICVVTEAVMLAVMAYDRFVAICYPLLYTVSMSPKLCILLVSITYSWGIISSIIFTYSLLVLSFCETKIINNFVCEYSVILSASCSDKHFSEMIRFIFANLNALFTLIIILTSYFLIFVTIFKMNSSSGRYKAFSTCASHLTAVSIFYGTILFLYCIPSSQNSWLLVKVGSVLYLVVIPMLNPLIYSLRNNVVKEAIRKLMYLKIISP</sequence>
<keyword evidence="12" id="KW-1185">Reference proteome</keyword>
<keyword evidence="9" id="KW-0716">Sensory transduction</keyword>
<feature type="transmembrane region" description="Helical" evidence="9">
    <location>
        <begin position="199"/>
        <end position="224"/>
    </location>
</feature>
<evidence type="ECO:0000256" key="2">
    <source>
        <dbReference type="ARBA" id="ARBA00022692"/>
    </source>
</evidence>
<dbReference type="PRINTS" id="PR00245">
    <property type="entry name" value="OLFACTORYR"/>
</dbReference>
<evidence type="ECO:0000256" key="5">
    <source>
        <dbReference type="ARBA" id="ARBA00023136"/>
    </source>
</evidence>
<feature type="transmembrane region" description="Helical" evidence="9">
    <location>
        <begin position="24"/>
        <end position="48"/>
    </location>
</feature>
<keyword evidence="3 9" id="KW-1133">Transmembrane helix</keyword>
<keyword evidence="2 8" id="KW-0812">Transmembrane</keyword>
<feature type="transmembrane region" description="Helical" evidence="9">
    <location>
        <begin position="139"/>
        <end position="163"/>
    </location>
</feature>
<comment type="subcellular location">
    <subcellularLocation>
        <location evidence="9">Cell membrane</location>
        <topology evidence="9">Multi-pass membrane protein</topology>
    </subcellularLocation>
    <subcellularLocation>
        <location evidence="1">Membrane</location>
        <topology evidence="1">Multi-pass membrane protein</topology>
    </subcellularLocation>
</comment>
<keyword evidence="9" id="KW-1003">Cell membrane</keyword>
<evidence type="ECO:0000256" key="4">
    <source>
        <dbReference type="ARBA" id="ARBA00023040"/>
    </source>
</evidence>
<dbReference type="InParanoid" id="A0A7N4NWK2"/>
<dbReference type="AlphaFoldDB" id="A0A7N4NWK2"/>
<evidence type="ECO:0000256" key="9">
    <source>
        <dbReference type="RuleBase" id="RU363047"/>
    </source>
</evidence>
<comment type="similarity">
    <text evidence="8">Belongs to the G-protein coupled receptor 1 family.</text>
</comment>
<dbReference type="InterPro" id="IPR000725">
    <property type="entry name" value="Olfact_rcpt"/>
</dbReference>
<keyword evidence="6 8" id="KW-0675">Receptor</keyword>
<feature type="transmembrane region" description="Helical" evidence="9">
    <location>
        <begin position="270"/>
        <end position="291"/>
    </location>
</feature>
<evidence type="ECO:0000259" key="10">
    <source>
        <dbReference type="PROSITE" id="PS50262"/>
    </source>
</evidence>
<keyword evidence="7 8" id="KW-0807">Transducer</keyword>
<feature type="domain" description="G-protein coupled receptors family 1 profile" evidence="10">
    <location>
        <begin position="40"/>
        <end position="289"/>
    </location>
</feature>
<feature type="transmembrane region" description="Helical" evidence="9">
    <location>
        <begin position="97"/>
        <end position="119"/>
    </location>
</feature>